<protein>
    <submittedName>
        <fullName evidence="2">Uncharacterized protein</fullName>
    </submittedName>
</protein>
<sequence length="156" mass="18163">MHRCCKREISEGEEKETRRKEERRRKPVGGVKRGVGGDWTCCRRKKESESCFGEHFQNSCPADVPVVRSVAPRGGYRRQDSVNKPQEQHCSIHTHKDTHFTLRRGGISDEDSDLAIQTTEKSVHLLKIPSPDWRAIVRSMQQLFLESCKWRVFLRM</sequence>
<keyword evidence="3" id="KW-1185">Reference proteome</keyword>
<feature type="compositionally biased region" description="Basic and acidic residues" evidence="1">
    <location>
        <begin position="1"/>
        <end position="20"/>
    </location>
</feature>
<dbReference type="EMBL" id="JAHRIM010060715">
    <property type="protein sequence ID" value="MEQ2270970.1"/>
    <property type="molecule type" value="Genomic_DNA"/>
</dbReference>
<comment type="caution">
    <text evidence="2">The sequence shown here is derived from an EMBL/GenBank/DDBJ whole genome shotgun (WGS) entry which is preliminary data.</text>
</comment>
<evidence type="ECO:0000313" key="3">
    <source>
        <dbReference type="Proteomes" id="UP001444071"/>
    </source>
</evidence>
<reference evidence="2 3" key="1">
    <citation type="submission" date="2021-06" db="EMBL/GenBank/DDBJ databases">
        <authorList>
            <person name="Palmer J.M."/>
        </authorList>
    </citation>
    <scope>NUCLEOTIDE SEQUENCE [LARGE SCALE GENOMIC DNA]</scope>
    <source>
        <strain evidence="2 3">XR_2019</strain>
        <tissue evidence="2">Muscle</tissue>
    </source>
</reference>
<accession>A0ABV0WMW0</accession>
<evidence type="ECO:0000256" key="1">
    <source>
        <dbReference type="SAM" id="MobiDB-lite"/>
    </source>
</evidence>
<evidence type="ECO:0000313" key="2">
    <source>
        <dbReference type="EMBL" id="MEQ2270970.1"/>
    </source>
</evidence>
<organism evidence="2 3">
    <name type="scientific">Xenotaenia resolanae</name>
    <dbReference type="NCBI Taxonomy" id="208358"/>
    <lineage>
        <taxon>Eukaryota</taxon>
        <taxon>Metazoa</taxon>
        <taxon>Chordata</taxon>
        <taxon>Craniata</taxon>
        <taxon>Vertebrata</taxon>
        <taxon>Euteleostomi</taxon>
        <taxon>Actinopterygii</taxon>
        <taxon>Neopterygii</taxon>
        <taxon>Teleostei</taxon>
        <taxon>Neoteleostei</taxon>
        <taxon>Acanthomorphata</taxon>
        <taxon>Ovalentaria</taxon>
        <taxon>Atherinomorphae</taxon>
        <taxon>Cyprinodontiformes</taxon>
        <taxon>Goodeidae</taxon>
        <taxon>Xenotaenia</taxon>
    </lineage>
</organism>
<name>A0ABV0WMW0_9TELE</name>
<gene>
    <name evidence="2" type="ORF">XENORESO_018583</name>
</gene>
<proteinExistence type="predicted"/>
<feature type="region of interest" description="Disordered" evidence="1">
    <location>
        <begin position="1"/>
        <end position="31"/>
    </location>
</feature>
<dbReference type="Proteomes" id="UP001444071">
    <property type="component" value="Unassembled WGS sequence"/>
</dbReference>